<dbReference type="EMBL" id="JARPUR010000008">
    <property type="protein sequence ID" value="KAK4871597.1"/>
    <property type="molecule type" value="Genomic_DNA"/>
</dbReference>
<keyword evidence="2" id="KW-1185">Reference proteome</keyword>
<dbReference type="AlphaFoldDB" id="A0AAN7PND1"/>
<dbReference type="PANTHER" id="PTHR35450:SF2">
    <property type="entry name" value="REVERSE TRANSCRIPTASE DOMAIN-CONTAINING PROTEIN"/>
    <property type="match status" value="1"/>
</dbReference>
<dbReference type="PANTHER" id="PTHR35450">
    <property type="entry name" value="REVERSE TRANSCRIPTASE DOMAIN-CONTAINING PROTEIN"/>
    <property type="match status" value="1"/>
</dbReference>
<evidence type="ECO:0000313" key="2">
    <source>
        <dbReference type="Proteomes" id="UP001353858"/>
    </source>
</evidence>
<sequence>MDDLKLLAVTKHQLKQLLKITETFSKDINTTFGTDKCKINSIVKGRQTKQEDYSLEGNTDHIEAMGKTDDYKYLGYRQKIGIEYTNIKDELKQKYRQRLITILKTELTARNKAKAINTYAIPILTYSFGIVKWSGTDLEALNTLTRSQCYKHGIHHIHSATERFTLNRKEGEGDS</sequence>
<evidence type="ECO:0000313" key="1">
    <source>
        <dbReference type="EMBL" id="KAK4871597.1"/>
    </source>
</evidence>
<organism evidence="1 2">
    <name type="scientific">Aquatica leii</name>
    <dbReference type="NCBI Taxonomy" id="1421715"/>
    <lineage>
        <taxon>Eukaryota</taxon>
        <taxon>Metazoa</taxon>
        <taxon>Ecdysozoa</taxon>
        <taxon>Arthropoda</taxon>
        <taxon>Hexapoda</taxon>
        <taxon>Insecta</taxon>
        <taxon>Pterygota</taxon>
        <taxon>Neoptera</taxon>
        <taxon>Endopterygota</taxon>
        <taxon>Coleoptera</taxon>
        <taxon>Polyphaga</taxon>
        <taxon>Elateriformia</taxon>
        <taxon>Elateroidea</taxon>
        <taxon>Lampyridae</taxon>
        <taxon>Luciolinae</taxon>
        <taxon>Aquatica</taxon>
    </lineage>
</organism>
<reference evidence="2" key="1">
    <citation type="submission" date="2023-01" db="EMBL/GenBank/DDBJ databases">
        <title>Key to firefly adult light organ development and bioluminescence: homeobox transcription factors regulate luciferase expression and transportation to peroxisome.</title>
        <authorList>
            <person name="Fu X."/>
        </authorList>
    </citation>
    <scope>NUCLEOTIDE SEQUENCE [LARGE SCALE GENOMIC DNA]</scope>
</reference>
<name>A0AAN7PND1_9COLE</name>
<accession>A0AAN7PND1</accession>
<dbReference type="Proteomes" id="UP001353858">
    <property type="component" value="Unassembled WGS sequence"/>
</dbReference>
<evidence type="ECO:0008006" key="3">
    <source>
        <dbReference type="Google" id="ProtNLM"/>
    </source>
</evidence>
<comment type="caution">
    <text evidence="1">The sequence shown here is derived from an EMBL/GenBank/DDBJ whole genome shotgun (WGS) entry which is preliminary data.</text>
</comment>
<protein>
    <recommendedName>
        <fullName evidence="3">Reverse transcriptase</fullName>
    </recommendedName>
</protein>
<proteinExistence type="predicted"/>
<gene>
    <name evidence="1" type="ORF">RN001_015721</name>
</gene>